<dbReference type="GO" id="GO:0019843">
    <property type="term" value="F:rRNA binding"/>
    <property type="evidence" value="ECO:0007669"/>
    <property type="project" value="UniProtKB-UniRule"/>
</dbReference>
<dbReference type="STRING" id="1802074.A3J15_00470"/>
<evidence type="ECO:0000256" key="5">
    <source>
        <dbReference type="HAMAP-Rule" id="MF_01302"/>
    </source>
</evidence>
<accession>A0A1F7JK91</accession>
<evidence type="ECO:0000256" key="2">
    <source>
        <dbReference type="ARBA" id="ARBA00022980"/>
    </source>
</evidence>
<dbReference type="PROSITE" id="PS00053">
    <property type="entry name" value="RIBOSOMAL_S8"/>
    <property type="match status" value="1"/>
</dbReference>
<dbReference type="GO" id="GO:0006412">
    <property type="term" value="P:translation"/>
    <property type="evidence" value="ECO:0007669"/>
    <property type="project" value="UniProtKB-UniRule"/>
</dbReference>
<comment type="subunit">
    <text evidence="5">Part of the 30S ribosomal subunit. Contacts proteins S5 and S12.</text>
</comment>
<dbReference type="SUPFAM" id="SSF56047">
    <property type="entry name" value="Ribosomal protein S8"/>
    <property type="match status" value="1"/>
</dbReference>
<organism evidence="7 8">
    <name type="scientific">Candidatus Roizmanbacteria bacterium RIFCSPLOWO2_02_FULL_38_10</name>
    <dbReference type="NCBI Taxonomy" id="1802074"/>
    <lineage>
        <taxon>Bacteria</taxon>
        <taxon>Candidatus Roizmaniibacteriota</taxon>
    </lineage>
</organism>
<reference evidence="7 8" key="1">
    <citation type="journal article" date="2016" name="Nat. Commun.">
        <title>Thousands of microbial genomes shed light on interconnected biogeochemical processes in an aquifer system.</title>
        <authorList>
            <person name="Anantharaman K."/>
            <person name="Brown C.T."/>
            <person name="Hug L.A."/>
            <person name="Sharon I."/>
            <person name="Castelle C.J."/>
            <person name="Probst A.J."/>
            <person name="Thomas B.C."/>
            <person name="Singh A."/>
            <person name="Wilkins M.J."/>
            <person name="Karaoz U."/>
            <person name="Brodie E.L."/>
            <person name="Williams K.H."/>
            <person name="Hubbard S.S."/>
            <person name="Banfield J.F."/>
        </authorList>
    </citation>
    <scope>NUCLEOTIDE SEQUENCE [LARGE SCALE GENOMIC DNA]</scope>
</reference>
<evidence type="ECO:0000256" key="4">
    <source>
        <dbReference type="ARBA" id="ARBA00035258"/>
    </source>
</evidence>
<keyword evidence="5" id="KW-0694">RNA-binding</keyword>
<dbReference type="PANTHER" id="PTHR11758">
    <property type="entry name" value="40S RIBOSOMAL PROTEIN S15A"/>
    <property type="match status" value="1"/>
</dbReference>
<dbReference type="AlphaFoldDB" id="A0A1F7JK91"/>
<evidence type="ECO:0000256" key="6">
    <source>
        <dbReference type="RuleBase" id="RU003660"/>
    </source>
</evidence>
<sequence length="129" mass="14475">MNNPFVDLIIRIKNGYGARKMKISVQYSRFNQDILQILKKNKYITDYKIEGIGAKKNISVTLAYNQNEPVVSGVKLASRSGRRIYSKAKDLEPVLGGLGMVVLSTPKGVITDKEARKMKVGGELLFKIW</sequence>
<dbReference type="EMBL" id="MGAY01000048">
    <property type="protein sequence ID" value="OGK56039.1"/>
    <property type="molecule type" value="Genomic_DNA"/>
</dbReference>
<name>A0A1F7JK91_9BACT</name>
<gene>
    <name evidence="5" type="primary">rpsH</name>
    <name evidence="7" type="ORF">A3J15_00470</name>
</gene>
<dbReference type="GO" id="GO:1990904">
    <property type="term" value="C:ribonucleoprotein complex"/>
    <property type="evidence" value="ECO:0007669"/>
    <property type="project" value="UniProtKB-KW"/>
</dbReference>
<dbReference type="NCBIfam" id="NF001109">
    <property type="entry name" value="PRK00136.1"/>
    <property type="match status" value="1"/>
</dbReference>
<dbReference type="Gene3D" id="3.30.1490.10">
    <property type="match status" value="1"/>
</dbReference>
<evidence type="ECO:0000256" key="1">
    <source>
        <dbReference type="ARBA" id="ARBA00006471"/>
    </source>
</evidence>
<comment type="caution">
    <text evidence="7">The sequence shown here is derived from an EMBL/GenBank/DDBJ whole genome shotgun (WGS) entry which is preliminary data.</text>
</comment>
<evidence type="ECO:0000313" key="7">
    <source>
        <dbReference type="EMBL" id="OGK56039.1"/>
    </source>
</evidence>
<dbReference type="HAMAP" id="MF_01302_B">
    <property type="entry name" value="Ribosomal_uS8_B"/>
    <property type="match status" value="1"/>
</dbReference>
<dbReference type="InterPro" id="IPR035987">
    <property type="entry name" value="Ribosomal_uS8_sf"/>
</dbReference>
<dbReference type="Proteomes" id="UP000176376">
    <property type="component" value="Unassembled WGS sequence"/>
</dbReference>
<comment type="function">
    <text evidence="5">One of the primary rRNA binding proteins, it binds directly to 16S rRNA central domain where it helps coordinate assembly of the platform of the 30S subunit.</text>
</comment>
<keyword evidence="3 5" id="KW-0687">Ribonucleoprotein</keyword>
<dbReference type="Gene3D" id="3.30.1370.30">
    <property type="match status" value="1"/>
</dbReference>
<dbReference type="GO" id="GO:0005840">
    <property type="term" value="C:ribosome"/>
    <property type="evidence" value="ECO:0007669"/>
    <property type="project" value="UniProtKB-KW"/>
</dbReference>
<dbReference type="GO" id="GO:0005737">
    <property type="term" value="C:cytoplasm"/>
    <property type="evidence" value="ECO:0007669"/>
    <property type="project" value="UniProtKB-ARBA"/>
</dbReference>
<keyword evidence="5" id="KW-0699">rRNA-binding</keyword>
<evidence type="ECO:0000256" key="3">
    <source>
        <dbReference type="ARBA" id="ARBA00023274"/>
    </source>
</evidence>
<proteinExistence type="inferred from homology"/>
<dbReference type="InterPro" id="IPR000630">
    <property type="entry name" value="Ribosomal_uS8"/>
</dbReference>
<evidence type="ECO:0000313" key="8">
    <source>
        <dbReference type="Proteomes" id="UP000176376"/>
    </source>
</evidence>
<comment type="similarity">
    <text evidence="1 5 6">Belongs to the universal ribosomal protein uS8 family.</text>
</comment>
<dbReference type="GO" id="GO:0003735">
    <property type="term" value="F:structural constituent of ribosome"/>
    <property type="evidence" value="ECO:0007669"/>
    <property type="project" value="InterPro"/>
</dbReference>
<dbReference type="Pfam" id="PF00410">
    <property type="entry name" value="Ribosomal_S8"/>
    <property type="match status" value="1"/>
</dbReference>
<dbReference type="FunFam" id="3.30.1490.10:FF:000001">
    <property type="entry name" value="30S ribosomal protein S8"/>
    <property type="match status" value="1"/>
</dbReference>
<keyword evidence="2 5" id="KW-0689">Ribosomal protein</keyword>
<dbReference type="InterPro" id="IPR047863">
    <property type="entry name" value="Ribosomal_uS8_CS"/>
</dbReference>
<protein>
    <recommendedName>
        <fullName evidence="4 5">Small ribosomal subunit protein uS8</fullName>
    </recommendedName>
</protein>